<dbReference type="InterPro" id="IPR017512">
    <property type="entry name" value="PQQ_MeOH/EtOH_DH"/>
</dbReference>
<comment type="caution">
    <text evidence="8">The sequence shown here is derived from an EMBL/GenBank/DDBJ whole genome shotgun (WGS) entry which is preliminary data.</text>
</comment>
<dbReference type="NCBIfam" id="TIGR03075">
    <property type="entry name" value="PQQ_enz_alc_DH"/>
    <property type="match status" value="1"/>
</dbReference>
<dbReference type="Pfam" id="PF01011">
    <property type="entry name" value="PQQ"/>
    <property type="match status" value="2"/>
</dbReference>
<dbReference type="InterPro" id="IPR001479">
    <property type="entry name" value="Quinoprotein_DH_CS"/>
</dbReference>
<name>A0ABQ2ZAD6_9GAMM</name>
<protein>
    <submittedName>
        <fullName evidence="8">Methanol dehydrogenase</fullName>
    </submittedName>
</protein>
<dbReference type="Proteomes" id="UP000653056">
    <property type="component" value="Unassembled WGS sequence"/>
</dbReference>
<dbReference type="InterPro" id="IPR002372">
    <property type="entry name" value="PQQ_rpt_dom"/>
</dbReference>
<comment type="similarity">
    <text evidence="2">Belongs to the bacterial PQQ dehydrogenase family.</text>
</comment>
<keyword evidence="4" id="KW-0634">PQQ</keyword>
<accession>A0ABQ2ZAD6</accession>
<keyword evidence="3" id="KW-0479">Metal-binding</keyword>
<evidence type="ECO:0000256" key="4">
    <source>
        <dbReference type="ARBA" id="ARBA00022891"/>
    </source>
</evidence>
<evidence type="ECO:0000259" key="7">
    <source>
        <dbReference type="Pfam" id="PF01011"/>
    </source>
</evidence>
<dbReference type="Gene3D" id="2.140.10.10">
    <property type="entry name" value="Quinoprotein alcohol dehydrogenase-like superfamily"/>
    <property type="match status" value="1"/>
</dbReference>
<evidence type="ECO:0000313" key="9">
    <source>
        <dbReference type="Proteomes" id="UP000653056"/>
    </source>
</evidence>
<feature type="domain" description="Pyrrolo-quinoline quinone repeat" evidence="7">
    <location>
        <begin position="502"/>
        <end position="557"/>
    </location>
</feature>
<dbReference type="SUPFAM" id="SSF50998">
    <property type="entry name" value="Quinoprotein alcohol dehydrogenase-like"/>
    <property type="match status" value="1"/>
</dbReference>
<feature type="domain" description="Pyrrolo-quinoline quinone repeat" evidence="7">
    <location>
        <begin position="37"/>
        <end position="384"/>
    </location>
</feature>
<dbReference type="InterPro" id="IPR011047">
    <property type="entry name" value="Quinoprotein_ADH-like_sf"/>
</dbReference>
<keyword evidence="9" id="KW-1185">Reference proteome</keyword>
<dbReference type="PROSITE" id="PS00364">
    <property type="entry name" value="BACTERIAL_PQQ_2"/>
    <property type="match status" value="1"/>
</dbReference>
<evidence type="ECO:0000256" key="5">
    <source>
        <dbReference type="ARBA" id="ARBA00023002"/>
    </source>
</evidence>
<dbReference type="SMART" id="SM00564">
    <property type="entry name" value="PQQ"/>
    <property type="match status" value="5"/>
</dbReference>
<dbReference type="PANTHER" id="PTHR32303:SF4">
    <property type="entry name" value="QUINOPROTEIN GLUCOSE DEHYDROGENASE"/>
    <property type="match status" value="1"/>
</dbReference>
<dbReference type="EMBL" id="BMXS01000025">
    <property type="protein sequence ID" value="GGY06170.1"/>
    <property type="molecule type" value="Genomic_DNA"/>
</dbReference>
<dbReference type="PANTHER" id="PTHR32303">
    <property type="entry name" value="QUINOPROTEIN ALCOHOL DEHYDROGENASE (CYTOCHROME C)"/>
    <property type="match status" value="1"/>
</dbReference>
<dbReference type="RefSeq" id="WP_189471907.1">
    <property type="nucleotide sequence ID" value="NZ_BMXS01000025.1"/>
</dbReference>
<evidence type="ECO:0000256" key="6">
    <source>
        <dbReference type="SAM" id="SignalP"/>
    </source>
</evidence>
<evidence type="ECO:0000256" key="2">
    <source>
        <dbReference type="ARBA" id="ARBA00008156"/>
    </source>
</evidence>
<dbReference type="CDD" id="cd10278">
    <property type="entry name" value="PQQ_MDH"/>
    <property type="match status" value="1"/>
</dbReference>
<keyword evidence="5" id="KW-0560">Oxidoreductase</keyword>
<proteinExistence type="inferred from homology"/>
<evidence type="ECO:0000256" key="1">
    <source>
        <dbReference type="ARBA" id="ARBA00001931"/>
    </source>
</evidence>
<comment type="cofactor">
    <cofactor evidence="1">
        <name>pyrroloquinoline quinone</name>
        <dbReference type="ChEBI" id="CHEBI:58442"/>
    </cofactor>
</comment>
<feature type="signal peptide" evidence="6">
    <location>
        <begin position="1"/>
        <end position="23"/>
    </location>
</feature>
<gene>
    <name evidence="8" type="primary">xoxF</name>
    <name evidence="8" type="ORF">GCM10007160_37220</name>
</gene>
<reference evidence="9" key="1">
    <citation type="journal article" date="2019" name="Int. J. Syst. Evol. Microbiol.">
        <title>The Global Catalogue of Microorganisms (GCM) 10K type strain sequencing project: providing services to taxonomists for standard genome sequencing and annotation.</title>
        <authorList>
            <consortium name="The Broad Institute Genomics Platform"/>
            <consortium name="The Broad Institute Genome Sequencing Center for Infectious Disease"/>
            <person name="Wu L."/>
            <person name="Ma J."/>
        </authorList>
    </citation>
    <scope>NUCLEOTIDE SEQUENCE [LARGE SCALE GENOMIC DNA]</scope>
    <source>
        <strain evidence="9">KCTC 22228</strain>
    </source>
</reference>
<sequence length="609" mass="66823">MLREMSYAIATMGLLAASVAAQANQNQLELQQNPELWATQLGNYQGNRYSQLDQINRDNISDLRAQWQFSTGVLRGHEGGPLYVGDGRLYIHTPFPNKVFALDLEDEGRIVWSYEPDQDSRVIPVMCCDTVNRGLAYADGKLFLNQADNTVIALDAESGELLWEANNGDHTKGETMTMSPLVVHDKVLVGVSGGEFGVRGHLTAYNIETGEMEWRGYSNGPDDDVLLDPETTMMMGEPIGEADLGVSTWPEGEWERGGGAPWGWITYDPELDLVYYGTGNPGTWNPDQRTIDGEPADNKWSITVFARDPNTGQTKWVYQKVPFDEWDYDGVNENQLIDVEIDGEQRKGLAIIDRTGFGFLLDRETGELLVAEKFAPETNWASHYDMETGRPVVNEEFSTFRQGVNVNTTDICPTAMGAKNMQPSAYSPETGLLYAGINRICMNYEPFETEYVAGQPYVGATLTMMPAPTQDGDMEGRMGSFIAWDPVAGEVVWKKDERFAVWSGALATAGGLAFYGTLEGYVKAVDIETGEELWRFKTPSGIIGNVNTFQHQGKQYIAVLSGVGGWAGIGLAAGLEDPEAGLGAVGVFSALDDYTELGGILTVFSLPDA</sequence>
<dbReference type="InterPro" id="IPR018391">
    <property type="entry name" value="PQQ_b-propeller_rpt"/>
</dbReference>
<organism evidence="8 9">
    <name type="scientific">Litchfieldella qijiaojingensis</name>
    <dbReference type="NCBI Taxonomy" id="980347"/>
    <lineage>
        <taxon>Bacteria</taxon>
        <taxon>Pseudomonadati</taxon>
        <taxon>Pseudomonadota</taxon>
        <taxon>Gammaproteobacteria</taxon>
        <taxon>Oceanospirillales</taxon>
        <taxon>Halomonadaceae</taxon>
        <taxon>Litchfieldella</taxon>
    </lineage>
</organism>
<feature type="chain" id="PRO_5046536565" evidence="6">
    <location>
        <begin position="24"/>
        <end position="609"/>
    </location>
</feature>
<evidence type="ECO:0000313" key="8">
    <source>
        <dbReference type="EMBL" id="GGY06170.1"/>
    </source>
</evidence>
<keyword evidence="6" id="KW-0732">Signal</keyword>
<evidence type="ECO:0000256" key="3">
    <source>
        <dbReference type="ARBA" id="ARBA00022723"/>
    </source>
</evidence>